<keyword evidence="2" id="KW-1185">Reference proteome</keyword>
<evidence type="ECO:0000313" key="1">
    <source>
        <dbReference type="EMBL" id="ESZ89318.1"/>
    </source>
</evidence>
<proteinExistence type="predicted"/>
<dbReference type="EMBL" id="AAOA02000005">
    <property type="protein sequence ID" value="ESZ89318.1"/>
    <property type="molecule type" value="Genomic_DNA"/>
</dbReference>
<gene>
    <name evidence="1" type="ORF">KT71_001375</name>
</gene>
<comment type="caution">
    <text evidence="1">The sequence shown here is derived from an EMBL/GenBank/DDBJ whole genome shotgun (WGS) entry which is preliminary data.</text>
</comment>
<reference evidence="1 2" key="1">
    <citation type="journal article" date="2007" name="Proc. Natl. Acad. Sci. U.S.A.">
        <title>Characterization of a marine gammaproteobacterium capable of aerobic anoxygenic photosynthesis.</title>
        <authorList>
            <person name="Fuchs B.M."/>
            <person name="Spring S."/>
            <person name="Teeling H."/>
            <person name="Quast C."/>
            <person name="Wulf J."/>
            <person name="Schattenhofer M."/>
            <person name="Yan S."/>
            <person name="Ferriera S."/>
            <person name="Johnson J."/>
            <person name="Glockner F.O."/>
            <person name="Amann R."/>
        </authorList>
    </citation>
    <scope>NUCLEOTIDE SEQUENCE [LARGE SCALE GENOMIC DNA]</scope>
    <source>
        <strain evidence="1">KT71</strain>
    </source>
</reference>
<sequence>MGFVGFILDTCARHLIGLRVSTNMRTGLVLTTLDRAICARGAPNGVVHGEEMGSHYVGKLRFGNRDRR</sequence>
<evidence type="ECO:0000313" key="2">
    <source>
        <dbReference type="Proteomes" id="UP000019205"/>
    </source>
</evidence>
<organism evidence="1 2">
    <name type="scientific">Congregibacter litoralis KT71</name>
    <dbReference type="NCBI Taxonomy" id="314285"/>
    <lineage>
        <taxon>Bacteria</taxon>
        <taxon>Pseudomonadati</taxon>
        <taxon>Pseudomonadota</taxon>
        <taxon>Gammaproteobacteria</taxon>
        <taxon>Cellvibrionales</taxon>
        <taxon>Halieaceae</taxon>
        <taxon>Congregibacter</taxon>
    </lineage>
</organism>
<dbReference type="STRING" id="314285.KT71_001375"/>
<accession>V7HRW4</accession>
<protein>
    <submittedName>
        <fullName evidence="1">Uncharacterized protein</fullName>
    </submittedName>
</protein>
<dbReference type="HOGENOM" id="CLU_2786725_0_0_6"/>
<reference evidence="1 2" key="2">
    <citation type="journal article" date="2009" name="PLoS ONE">
        <title>The photosynthetic apparatus and its regulation in the aerobic gammaproteobacterium Congregibacter litoralis gen. nov., sp. nov.</title>
        <authorList>
            <person name="Spring S."/>
            <person name="Lunsdorf H."/>
            <person name="Fuchs B.M."/>
            <person name="Tindall B.J."/>
        </authorList>
    </citation>
    <scope>NUCLEOTIDE SEQUENCE [LARGE SCALE GENOMIC DNA]</scope>
    <source>
        <strain evidence="1">KT71</strain>
    </source>
</reference>
<name>V7HRW4_9GAMM</name>
<dbReference type="Proteomes" id="UP000019205">
    <property type="component" value="Chromosome"/>
</dbReference>
<dbReference type="AlphaFoldDB" id="V7HRW4"/>